<dbReference type="Gene3D" id="1.20.1260.10">
    <property type="match status" value="1"/>
</dbReference>
<evidence type="ECO:0000259" key="2">
    <source>
        <dbReference type="Pfam" id="PF13628"/>
    </source>
</evidence>
<dbReference type="RefSeq" id="WP_053570791.1">
    <property type="nucleotide sequence ID" value="NZ_FCNY02000039.1"/>
</dbReference>
<evidence type="ECO:0000256" key="1">
    <source>
        <dbReference type="SAM" id="SignalP"/>
    </source>
</evidence>
<dbReference type="EMBL" id="FCNY02000039">
    <property type="protein sequence ID" value="SAL71316.1"/>
    <property type="molecule type" value="Genomic_DNA"/>
</dbReference>
<keyword evidence="1" id="KW-0732">Signal</keyword>
<proteinExistence type="predicted"/>
<protein>
    <recommendedName>
        <fullName evidence="2">DUF4142 domain-containing protein</fullName>
    </recommendedName>
</protein>
<keyword evidence="4" id="KW-1185">Reference proteome</keyword>
<gene>
    <name evidence="3" type="ORF">AWB70_07355</name>
</gene>
<dbReference type="AlphaFoldDB" id="A0A158JR57"/>
<dbReference type="PANTHER" id="PTHR38593:SF1">
    <property type="entry name" value="BLR2558 PROTEIN"/>
    <property type="match status" value="1"/>
</dbReference>
<feature type="domain" description="DUF4142" evidence="2">
    <location>
        <begin position="28"/>
        <end position="167"/>
    </location>
</feature>
<reference evidence="4" key="1">
    <citation type="submission" date="2016-01" db="EMBL/GenBank/DDBJ databases">
        <authorList>
            <person name="Peeters C."/>
        </authorList>
    </citation>
    <scope>NUCLEOTIDE SEQUENCE [LARGE SCALE GENOMIC DNA]</scope>
</reference>
<dbReference type="PANTHER" id="PTHR38593">
    <property type="entry name" value="BLR2558 PROTEIN"/>
    <property type="match status" value="1"/>
</dbReference>
<dbReference type="InterPro" id="IPR025419">
    <property type="entry name" value="DUF4142"/>
</dbReference>
<dbReference type="InterPro" id="IPR012347">
    <property type="entry name" value="Ferritin-like"/>
</dbReference>
<dbReference type="Proteomes" id="UP000054740">
    <property type="component" value="Unassembled WGS sequence"/>
</dbReference>
<accession>A0A158JR57</accession>
<name>A0A158JR57_CABCO</name>
<dbReference type="Pfam" id="PF13628">
    <property type="entry name" value="DUF4142"/>
    <property type="match status" value="1"/>
</dbReference>
<evidence type="ECO:0000313" key="3">
    <source>
        <dbReference type="EMBL" id="SAL71316.1"/>
    </source>
</evidence>
<organism evidence="3 4">
    <name type="scientific">Caballeronia cordobensis</name>
    <name type="common">Burkholderia cordobensis</name>
    <dbReference type="NCBI Taxonomy" id="1353886"/>
    <lineage>
        <taxon>Bacteria</taxon>
        <taxon>Pseudomonadati</taxon>
        <taxon>Pseudomonadota</taxon>
        <taxon>Betaproteobacteria</taxon>
        <taxon>Burkholderiales</taxon>
        <taxon>Burkholderiaceae</taxon>
        <taxon>Caballeronia</taxon>
    </lineage>
</organism>
<sequence length="178" mass="19775">MKRRCLAAALLWLLALAAGAHAQEPLRDEQMLGVVVAANQAEIAAANLALRKTRSYSLQVYARRIVSEHAQVSQEITALTQRYGTQPQRSATSDALLKQSADDLADLGDAGTYDFDEAYLDREVVFLQKLVNTVDGYIRTARNAEVRTVLIRSRPSFIFHLDQAHRLQLTIGSPGLRR</sequence>
<evidence type="ECO:0000313" key="4">
    <source>
        <dbReference type="Proteomes" id="UP000054740"/>
    </source>
</evidence>
<feature type="signal peptide" evidence="1">
    <location>
        <begin position="1"/>
        <end position="22"/>
    </location>
</feature>
<feature type="chain" id="PRO_5011116714" description="DUF4142 domain-containing protein" evidence="1">
    <location>
        <begin position="23"/>
        <end position="178"/>
    </location>
</feature>